<reference evidence="1 2" key="1">
    <citation type="journal article" date="2022" name="Hortic Res">
        <title>A haplotype resolved chromosomal level avocado genome allows analysis of novel avocado genes.</title>
        <authorList>
            <person name="Nath O."/>
            <person name="Fletcher S.J."/>
            <person name="Hayward A."/>
            <person name="Shaw L.M."/>
            <person name="Masouleh A.K."/>
            <person name="Furtado A."/>
            <person name="Henry R.J."/>
            <person name="Mitter N."/>
        </authorList>
    </citation>
    <scope>NUCLEOTIDE SEQUENCE [LARGE SCALE GENOMIC DNA]</scope>
    <source>
        <strain evidence="2">cv. Hass</strain>
    </source>
</reference>
<dbReference type="Proteomes" id="UP001234297">
    <property type="component" value="Chromosome 12"/>
</dbReference>
<protein>
    <submittedName>
        <fullName evidence="1">Uncharacterized protein</fullName>
    </submittedName>
</protein>
<accession>A0ACC2K3J9</accession>
<proteinExistence type="predicted"/>
<evidence type="ECO:0000313" key="1">
    <source>
        <dbReference type="EMBL" id="KAJ8615670.1"/>
    </source>
</evidence>
<name>A0ACC2K3J9_PERAE</name>
<organism evidence="1 2">
    <name type="scientific">Persea americana</name>
    <name type="common">Avocado</name>
    <dbReference type="NCBI Taxonomy" id="3435"/>
    <lineage>
        <taxon>Eukaryota</taxon>
        <taxon>Viridiplantae</taxon>
        <taxon>Streptophyta</taxon>
        <taxon>Embryophyta</taxon>
        <taxon>Tracheophyta</taxon>
        <taxon>Spermatophyta</taxon>
        <taxon>Magnoliopsida</taxon>
        <taxon>Magnoliidae</taxon>
        <taxon>Laurales</taxon>
        <taxon>Lauraceae</taxon>
        <taxon>Persea</taxon>
    </lineage>
</organism>
<keyword evidence="2" id="KW-1185">Reference proteome</keyword>
<sequence>MSTCDALPRRRSLGSGRALPYNLLLTWSASLNFLRQLRHLPAHLSRHLPVRLSRHLFSRMTRHLIVLWKCGAGATCRLSEGHAIIPAGRLGCPRRR</sequence>
<dbReference type="EMBL" id="CM056820">
    <property type="protein sequence ID" value="KAJ8615670.1"/>
    <property type="molecule type" value="Genomic_DNA"/>
</dbReference>
<comment type="caution">
    <text evidence="1">The sequence shown here is derived from an EMBL/GenBank/DDBJ whole genome shotgun (WGS) entry which is preliminary data.</text>
</comment>
<gene>
    <name evidence="1" type="ORF">MRB53_035042</name>
</gene>
<evidence type="ECO:0000313" key="2">
    <source>
        <dbReference type="Proteomes" id="UP001234297"/>
    </source>
</evidence>